<organism evidence="2 3">
    <name type="scientific">Nakamurella multipartita (strain ATCC 700099 / DSM 44233 / CIP 104796 / JCM 9543 / NBRC 105858 / Y-104)</name>
    <name type="common">Microsphaera multipartita</name>
    <dbReference type="NCBI Taxonomy" id="479431"/>
    <lineage>
        <taxon>Bacteria</taxon>
        <taxon>Bacillati</taxon>
        <taxon>Actinomycetota</taxon>
        <taxon>Actinomycetes</taxon>
        <taxon>Nakamurellales</taxon>
        <taxon>Nakamurellaceae</taxon>
        <taxon>Nakamurella</taxon>
    </lineage>
</organism>
<dbReference type="PANTHER" id="PTHR30199">
    <property type="entry name" value="MFS FAMILY TRANSPORTER, PREDICTED SUBSTRATE BENZOATE"/>
    <property type="match status" value="1"/>
</dbReference>
<feature type="transmembrane region" description="Helical" evidence="1">
    <location>
        <begin position="67"/>
        <end position="85"/>
    </location>
</feature>
<name>C8XHM2_NAKMY</name>
<dbReference type="eggNOG" id="COG3135">
    <property type="taxonomic scope" value="Bacteria"/>
</dbReference>
<feature type="transmembrane region" description="Helical" evidence="1">
    <location>
        <begin position="41"/>
        <end position="60"/>
    </location>
</feature>
<dbReference type="AlphaFoldDB" id="C8XHM2"/>
<dbReference type="STRING" id="479431.Namu_4033"/>
<feature type="transmembrane region" description="Helical" evidence="1">
    <location>
        <begin position="204"/>
        <end position="224"/>
    </location>
</feature>
<accession>C8XHM2</accession>
<reference evidence="3" key="1">
    <citation type="submission" date="2009-09" db="EMBL/GenBank/DDBJ databases">
        <title>The complete genome of Nakamurella multipartita DSM 44233.</title>
        <authorList>
            <consortium name="US DOE Joint Genome Institute (JGI-PGF)"/>
            <person name="Lucas S."/>
            <person name="Copeland A."/>
            <person name="Lapidus A."/>
            <person name="Glavina del Rio T."/>
            <person name="Dalin E."/>
            <person name="Tice H."/>
            <person name="Bruce D."/>
            <person name="Goodwin L."/>
            <person name="Pitluck S."/>
            <person name="Kyrpides N."/>
            <person name="Mavromatis K."/>
            <person name="Ivanova N."/>
            <person name="Ovchinnikova G."/>
            <person name="Sims D."/>
            <person name="Meincke L."/>
            <person name="Brettin T."/>
            <person name="Detter J.C."/>
            <person name="Han C."/>
            <person name="Larimer F."/>
            <person name="Land M."/>
            <person name="Hauser L."/>
            <person name="Markowitz V."/>
            <person name="Cheng J.-F."/>
            <person name="Hugenholtz P."/>
            <person name="Woyke T."/>
            <person name="Wu D."/>
            <person name="Klenk H.-P."/>
            <person name="Eisen J.A."/>
        </authorList>
    </citation>
    <scope>NUCLEOTIDE SEQUENCE [LARGE SCALE GENOMIC DNA]</scope>
    <source>
        <strain evidence="3">ATCC 700099 / DSM 44233 / CIP 104796 / JCM 9543 / NBRC 105858 / Y-104</strain>
    </source>
</reference>
<sequence length="400" mass="40036" precursor="true">MERSWTQPVGVGVVTALVGFTSSFAVVLAGLQAVGADTAQAASGLAVLCVLQGAGTIWLSQRHRTPLTLAWSTPGAALLVAAAGLQIGWSAAVGAFVVTGALLAITGLWPWLGRTVARIPAPLAQAMLAGVLLTLCLQPITALTVSPLLVAPVIVVWLGLQRLAPRWSTPAAFLLALALIVGDAVLSGQGVTLLAPVVSLTVPTVTWTAVVGIAIPLYVVTMASQNVPGVAVMSAAGYAVPWRESLLLTGLGTMAGAGAGAHAVNLAAISAALPASAEAHPDPRRRWIASTTAGVTYLLLAPLAATLTALVAGAPPGVIESVAGLALLGTLAACLAAATADPGERLPAVAAFLVAASGVSALGIGAAFWALLAGLAVRTVLRPRDPRAAEKPRSGRHARV</sequence>
<feature type="transmembrane region" description="Helical" evidence="1">
    <location>
        <begin position="91"/>
        <end position="112"/>
    </location>
</feature>
<feature type="transmembrane region" description="Helical" evidence="1">
    <location>
        <begin position="119"/>
        <end position="135"/>
    </location>
</feature>
<dbReference type="EMBL" id="CP001737">
    <property type="protein sequence ID" value="ACV80325.1"/>
    <property type="molecule type" value="Genomic_DNA"/>
</dbReference>
<evidence type="ECO:0000313" key="3">
    <source>
        <dbReference type="Proteomes" id="UP000002218"/>
    </source>
</evidence>
<dbReference type="GO" id="GO:0005886">
    <property type="term" value="C:plasma membrane"/>
    <property type="evidence" value="ECO:0007669"/>
    <property type="project" value="TreeGrafter"/>
</dbReference>
<dbReference type="PANTHER" id="PTHR30199:SF0">
    <property type="entry name" value="INNER MEMBRANE PROTEIN YDCO"/>
    <property type="match status" value="1"/>
</dbReference>
<keyword evidence="1" id="KW-1133">Transmembrane helix</keyword>
<dbReference type="InterPro" id="IPR004711">
    <property type="entry name" value="Benzoate_Transporter"/>
</dbReference>
<feature type="transmembrane region" description="Helical" evidence="1">
    <location>
        <begin position="287"/>
        <end position="311"/>
    </location>
</feature>
<dbReference type="HOGENOM" id="CLU_041268_2_0_11"/>
<keyword evidence="3" id="KW-1185">Reference proteome</keyword>
<keyword evidence="1" id="KW-0472">Membrane</keyword>
<keyword evidence="1" id="KW-0812">Transmembrane</keyword>
<dbReference type="Pfam" id="PF03594">
    <property type="entry name" value="BenE"/>
    <property type="match status" value="1"/>
</dbReference>
<reference evidence="2 3" key="2">
    <citation type="journal article" date="2010" name="Stand. Genomic Sci.">
        <title>Complete genome sequence of Nakamurella multipartita type strain (Y-104).</title>
        <authorList>
            <person name="Tice H."/>
            <person name="Mayilraj S."/>
            <person name="Sims D."/>
            <person name="Lapidus A."/>
            <person name="Nolan M."/>
            <person name="Lucas S."/>
            <person name="Glavina Del Rio T."/>
            <person name="Copeland A."/>
            <person name="Cheng J.F."/>
            <person name="Meincke L."/>
            <person name="Bruce D."/>
            <person name="Goodwin L."/>
            <person name="Pitluck S."/>
            <person name="Ivanova N."/>
            <person name="Mavromatis K."/>
            <person name="Ovchinnikova G."/>
            <person name="Pati A."/>
            <person name="Chen A."/>
            <person name="Palaniappan K."/>
            <person name="Land M."/>
            <person name="Hauser L."/>
            <person name="Chang Y.J."/>
            <person name="Jeffries C.D."/>
            <person name="Detter J.C."/>
            <person name="Brettin T."/>
            <person name="Rohde M."/>
            <person name="Goker M."/>
            <person name="Bristow J."/>
            <person name="Eisen J.A."/>
            <person name="Markowitz V."/>
            <person name="Hugenholtz P."/>
            <person name="Kyrpides N.C."/>
            <person name="Klenk H.P."/>
            <person name="Chen F."/>
        </authorList>
    </citation>
    <scope>NUCLEOTIDE SEQUENCE [LARGE SCALE GENOMIC DNA]</scope>
    <source>
        <strain evidence="3">ATCC 700099 / DSM 44233 / CIP 104796 / JCM 9543 / NBRC 105858 / Y-104</strain>
    </source>
</reference>
<dbReference type="Proteomes" id="UP000002218">
    <property type="component" value="Chromosome"/>
</dbReference>
<gene>
    <name evidence="2" type="ordered locus">Namu_4033</name>
</gene>
<feature type="transmembrane region" description="Helical" evidence="1">
    <location>
        <begin position="172"/>
        <end position="198"/>
    </location>
</feature>
<dbReference type="InParanoid" id="C8XHM2"/>
<feature type="transmembrane region" description="Helical" evidence="1">
    <location>
        <begin position="318"/>
        <end position="338"/>
    </location>
</feature>
<feature type="transmembrane region" description="Helical" evidence="1">
    <location>
        <begin position="12"/>
        <end position="35"/>
    </location>
</feature>
<evidence type="ECO:0000256" key="1">
    <source>
        <dbReference type="SAM" id="Phobius"/>
    </source>
</evidence>
<dbReference type="RefSeq" id="WP_015749150.1">
    <property type="nucleotide sequence ID" value="NC_013235.1"/>
</dbReference>
<dbReference type="GO" id="GO:0042925">
    <property type="term" value="F:benzoate transmembrane transporter activity"/>
    <property type="evidence" value="ECO:0007669"/>
    <property type="project" value="InterPro"/>
</dbReference>
<feature type="transmembrane region" description="Helical" evidence="1">
    <location>
        <begin position="245"/>
        <end position="267"/>
    </location>
</feature>
<dbReference type="OrthoDB" id="9813854at2"/>
<proteinExistence type="predicted"/>
<feature type="transmembrane region" description="Helical" evidence="1">
    <location>
        <begin position="141"/>
        <end position="160"/>
    </location>
</feature>
<dbReference type="NCBIfam" id="TIGR00843">
    <property type="entry name" value="benE"/>
    <property type="match status" value="1"/>
</dbReference>
<feature type="transmembrane region" description="Helical" evidence="1">
    <location>
        <begin position="350"/>
        <end position="377"/>
    </location>
</feature>
<evidence type="ECO:0000313" key="2">
    <source>
        <dbReference type="EMBL" id="ACV80325.1"/>
    </source>
</evidence>
<protein>
    <submittedName>
        <fullName evidence="2">Benzoate transporter</fullName>
    </submittedName>
</protein>
<dbReference type="KEGG" id="nml:Namu_4033"/>